<dbReference type="Proteomes" id="UP000013097">
    <property type="component" value="Unassembled WGS sequence"/>
</dbReference>
<reference evidence="1 2" key="1">
    <citation type="submission" date="2013-01" db="EMBL/GenBank/DDBJ databases">
        <title>The Genome Sequence of Clostridium colicanis 209318.</title>
        <authorList>
            <consortium name="The Broad Institute Genome Sequencing Platform"/>
            <person name="Earl A."/>
            <person name="Ward D."/>
            <person name="Feldgarden M."/>
            <person name="Gevers D."/>
            <person name="Courvalin P."/>
            <person name="Lambert T."/>
            <person name="Walker B."/>
            <person name="Young S.K."/>
            <person name="Zeng Q."/>
            <person name="Gargeya S."/>
            <person name="Fitzgerald M."/>
            <person name="Haas B."/>
            <person name="Abouelleil A."/>
            <person name="Alvarado L."/>
            <person name="Arachchi H.M."/>
            <person name="Berlin A.M."/>
            <person name="Chapman S.B."/>
            <person name="Dewar J."/>
            <person name="Goldberg J."/>
            <person name="Griggs A."/>
            <person name="Gujja S."/>
            <person name="Hansen M."/>
            <person name="Howarth C."/>
            <person name="Imamovic A."/>
            <person name="Larimer J."/>
            <person name="McCowan C."/>
            <person name="Murphy C."/>
            <person name="Neiman D."/>
            <person name="Pearson M."/>
            <person name="Priest M."/>
            <person name="Roberts A."/>
            <person name="Saif S."/>
            <person name="Shea T."/>
            <person name="Sisk P."/>
            <person name="Sykes S."/>
            <person name="Wortman J."/>
            <person name="Nusbaum C."/>
            <person name="Birren B."/>
        </authorList>
    </citation>
    <scope>NUCLEOTIDE SEQUENCE [LARGE SCALE GENOMIC DNA]</scope>
    <source>
        <strain evidence="1 2">209318</strain>
    </source>
</reference>
<dbReference type="HOGENOM" id="CLU_2341809_0_0_9"/>
<dbReference type="PATRIC" id="fig|999411.4.peg.3159"/>
<dbReference type="eggNOG" id="ENOG5032I5Q">
    <property type="taxonomic scope" value="Bacteria"/>
</dbReference>
<dbReference type="EMBL" id="AGYT01000022">
    <property type="protein sequence ID" value="ENY99358.1"/>
    <property type="molecule type" value="Genomic_DNA"/>
</dbReference>
<dbReference type="AlphaFoldDB" id="N9XTS6"/>
<protein>
    <submittedName>
        <fullName evidence="1">Uncharacterized protein</fullName>
    </submittedName>
</protein>
<evidence type="ECO:0000313" key="1">
    <source>
        <dbReference type="EMBL" id="ENY99358.1"/>
    </source>
</evidence>
<sequence length="97" mass="10639">MNNTNKHIFNAIGDTFVTLLLALSISKKNIKAVKKFIESLGANVGDKVIVLQGGSGSYSSDWDNEGEHTITDIDFAGNVEFDNGKAKIFRPRIKLIK</sequence>
<keyword evidence="2" id="KW-1185">Reference proteome</keyword>
<accession>N9XTS6</accession>
<comment type="caution">
    <text evidence="1">The sequence shown here is derived from an EMBL/GenBank/DDBJ whole genome shotgun (WGS) entry which is preliminary data.</text>
</comment>
<evidence type="ECO:0000313" key="2">
    <source>
        <dbReference type="Proteomes" id="UP000013097"/>
    </source>
</evidence>
<proteinExistence type="predicted"/>
<organism evidence="1 2">
    <name type="scientific">Clostridium thermobutyricum</name>
    <dbReference type="NCBI Taxonomy" id="29372"/>
    <lineage>
        <taxon>Bacteria</taxon>
        <taxon>Bacillati</taxon>
        <taxon>Bacillota</taxon>
        <taxon>Clostridia</taxon>
        <taxon>Eubacteriales</taxon>
        <taxon>Clostridiaceae</taxon>
        <taxon>Clostridium</taxon>
    </lineage>
</organism>
<name>N9XTS6_9CLOT</name>
<gene>
    <name evidence="1" type="ORF">HMPREF1092_03244</name>
</gene>